<dbReference type="EMBL" id="JBBNAG010000010">
    <property type="protein sequence ID" value="KAK9099916.1"/>
    <property type="molecule type" value="Genomic_DNA"/>
</dbReference>
<evidence type="ECO:0000256" key="1">
    <source>
        <dbReference type="SAM" id="MobiDB-lite"/>
    </source>
</evidence>
<protein>
    <submittedName>
        <fullName evidence="2">Uncharacterized protein</fullName>
    </submittedName>
</protein>
<dbReference type="Proteomes" id="UP001419268">
    <property type="component" value="Unassembled WGS sequence"/>
</dbReference>
<feature type="region of interest" description="Disordered" evidence="1">
    <location>
        <begin position="32"/>
        <end position="54"/>
    </location>
</feature>
<dbReference type="AlphaFoldDB" id="A0AAP0HX76"/>
<accession>A0AAP0HX76</accession>
<comment type="caution">
    <text evidence="2">The sequence shown here is derived from an EMBL/GenBank/DDBJ whole genome shotgun (WGS) entry which is preliminary data.</text>
</comment>
<reference evidence="2 3" key="1">
    <citation type="submission" date="2024-01" db="EMBL/GenBank/DDBJ databases">
        <title>Genome assemblies of Stephania.</title>
        <authorList>
            <person name="Yang L."/>
        </authorList>
    </citation>
    <scope>NUCLEOTIDE SEQUENCE [LARGE SCALE GENOMIC DNA]</scope>
    <source>
        <strain evidence="2">JXDWG</strain>
        <tissue evidence="2">Leaf</tissue>
    </source>
</reference>
<sequence>MYGEVPTVSVAVKAFLLRFNSECQASIAVARSRTPRERWRQREESGDIGGQRRDETAMNSVITLELGKKVAADVNGNRVVTLGTNYNEVFLTPRRIIFNAESPISNSEAARRFQSHDNLHGRLTPLYK</sequence>
<name>A0AAP0HX76_9MAGN</name>
<feature type="compositionally biased region" description="Basic and acidic residues" evidence="1">
    <location>
        <begin position="34"/>
        <end position="54"/>
    </location>
</feature>
<evidence type="ECO:0000313" key="2">
    <source>
        <dbReference type="EMBL" id="KAK9099916.1"/>
    </source>
</evidence>
<organism evidence="2 3">
    <name type="scientific">Stephania cephalantha</name>
    <dbReference type="NCBI Taxonomy" id="152367"/>
    <lineage>
        <taxon>Eukaryota</taxon>
        <taxon>Viridiplantae</taxon>
        <taxon>Streptophyta</taxon>
        <taxon>Embryophyta</taxon>
        <taxon>Tracheophyta</taxon>
        <taxon>Spermatophyta</taxon>
        <taxon>Magnoliopsida</taxon>
        <taxon>Ranunculales</taxon>
        <taxon>Menispermaceae</taxon>
        <taxon>Menispermoideae</taxon>
        <taxon>Cissampelideae</taxon>
        <taxon>Stephania</taxon>
    </lineage>
</organism>
<keyword evidence="3" id="KW-1185">Reference proteome</keyword>
<proteinExistence type="predicted"/>
<evidence type="ECO:0000313" key="3">
    <source>
        <dbReference type="Proteomes" id="UP001419268"/>
    </source>
</evidence>
<gene>
    <name evidence="2" type="ORF">Scep_023346</name>
</gene>